<reference evidence="1 2" key="1">
    <citation type="submission" date="2011-10" db="EMBL/GenBank/DDBJ databases">
        <title>The Improved High-Quality Draft genome of Methanoplanus limicola DSM 2279.</title>
        <authorList>
            <consortium name="US DOE Joint Genome Institute (JGI-PGF)"/>
            <person name="Lucas S."/>
            <person name="Copeland A."/>
            <person name="Lapidus A."/>
            <person name="Glavina del Rio T."/>
            <person name="Dalin E."/>
            <person name="Tice H."/>
            <person name="Bruce D."/>
            <person name="Goodwin L."/>
            <person name="Pitluck S."/>
            <person name="Peters L."/>
            <person name="Mikhailova N."/>
            <person name="Lu M."/>
            <person name="Kyrpides N."/>
            <person name="Mavromatis K."/>
            <person name="Ivanova N."/>
            <person name="Markowitz V."/>
            <person name="Cheng J.-F."/>
            <person name="Hugenholtz P."/>
            <person name="Woyke T."/>
            <person name="Wu D."/>
            <person name="Wirth R."/>
            <person name="Brambilla E.-M."/>
            <person name="Klenk H.-P."/>
            <person name="Eisen J.A."/>
        </authorList>
    </citation>
    <scope>NUCLEOTIDE SEQUENCE [LARGE SCALE GENOMIC DNA]</scope>
    <source>
        <strain evidence="1 2">DSM 2279</strain>
    </source>
</reference>
<dbReference type="EMBL" id="CM001436">
    <property type="protein sequence ID" value="EHQ34211.1"/>
    <property type="molecule type" value="Genomic_DNA"/>
</dbReference>
<evidence type="ECO:0000313" key="2">
    <source>
        <dbReference type="Proteomes" id="UP000005741"/>
    </source>
</evidence>
<dbReference type="PATRIC" id="fig|937775.9.peg.70"/>
<name>H1YYB6_9EURY</name>
<dbReference type="Proteomes" id="UP000005741">
    <property type="component" value="Chromosome"/>
</dbReference>
<dbReference type="STRING" id="937775.Metlim_0058"/>
<evidence type="ECO:0000313" key="1">
    <source>
        <dbReference type="EMBL" id="EHQ34211.1"/>
    </source>
</evidence>
<sequence length="377" mass="40973">MAGVLEKRRELLGFMRDFTLEKGFFTVNDIAGTSGIPRSTVQDWVNRLASEKCIILKEEKRGRVPARYVTTGTMLQSACKSIFTTVDGNNVLIFHECRSGGCAAFCRHHHSLAGGGISRATREGTLLVEYASVAGHKGDMKRIGLFPDPAVGIADLRRAGTCGEFIVQTIRCIGGPAYSLTDMMSLAEGVVDVRTRKIEGSSIVEGEVTTKALSHLIIGIDDTDSKDGGATFALALGLLQYLRKVKGVIPIVHRVVMLKPDPSICTTGNSCSYIELAVDPVVFSHVRELALRFVEEESLSEDWGIAFKCGFEISDELRDFGRLSRREILDEVYARNVAKDNSISLYGGRGIIGALAAVSFRGLSNDIQLNPYAGFDA</sequence>
<dbReference type="PANTHER" id="PTHR40705">
    <property type="entry name" value="TRNA(ILE2) 2-AGMATINYLCYTIDINE SYNTHETASE TIAS"/>
    <property type="match status" value="1"/>
</dbReference>
<dbReference type="AlphaFoldDB" id="H1YYB6"/>
<proteinExistence type="predicted"/>
<organism evidence="1 2">
    <name type="scientific">Methanoplanus limicola DSM 2279</name>
    <dbReference type="NCBI Taxonomy" id="937775"/>
    <lineage>
        <taxon>Archaea</taxon>
        <taxon>Methanobacteriati</taxon>
        <taxon>Methanobacteriota</taxon>
        <taxon>Stenosarchaea group</taxon>
        <taxon>Methanomicrobia</taxon>
        <taxon>Methanomicrobiales</taxon>
        <taxon>Methanomicrobiaceae</taxon>
        <taxon>Methanoplanus</taxon>
    </lineage>
</organism>
<dbReference type="RefSeq" id="WP_004075791.1">
    <property type="nucleotide sequence ID" value="NZ_CM001436.1"/>
</dbReference>
<dbReference type="PANTHER" id="PTHR40705:SF2">
    <property type="entry name" value="DUF1743 DOMAIN-CONTAINING PROTEIN"/>
    <property type="match status" value="1"/>
</dbReference>
<dbReference type="HOGENOM" id="CLU_065511_0_0_2"/>
<accession>H1YYB6</accession>
<protein>
    <submittedName>
        <fullName evidence="1">tRNA(Ile2) 2-agmatinylcytidine synthetase</fullName>
    </submittedName>
</protein>
<dbReference type="InParanoid" id="H1YYB6"/>
<keyword evidence="2" id="KW-1185">Reference proteome</keyword>
<dbReference type="Gene3D" id="3.30.70.2200">
    <property type="match status" value="1"/>
</dbReference>
<dbReference type="OrthoDB" id="52716at2157"/>
<gene>
    <name evidence="1" type="ORF">Metlim_0058</name>
</gene>